<evidence type="ECO:0000313" key="1">
    <source>
        <dbReference type="EMBL" id="CDW46286.1"/>
    </source>
</evidence>
<accession>A0A0K2V8M1</accession>
<protein>
    <submittedName>
        <fullName evidence="1">Uncharacterized protein</fullName>
    </submittedName>
</protein>
<feature type="non-terminal residue" evidence="1">
    <location>
        <position position="1"/>
    </location>
</feature>
<dbReference type="EMBL" id="HACA01028925">
    <property type="protein sequence ID" value="CDW46286.1"/>
    <property type="molecule type" value="Transcribed_RNA"/>
</dbReference>
<organism evidence="1">
    <name type="scientific">Lepeophtheirus salmonis</name>
    <name type="common">Salmon louse</name>
    <name type="synonym">Caligus salmonis</name>
    <dbReference type="NCBI Taxonomy" id="72036"/>
    <lineage>
        <taxon>Eukaryota</taxon>
        <taxon>Metazoa</taxon>
        <taxon>Ecdysozoa</taxon>
        <taxon>Arthropoda</taxon>
        <taxon>Crustacea</taxon>
        <taxon>Multicrustacea</taxon>
        <taxon>Hexanauplia</taxon>
        <taxon>Copepoda</taxon>
        <taxon>Siphonostomatoida</taxon>
        <taxon>Caligidae</taxon>
        <taxon>Lepeophtheirus</taxon>
    </lineage>
</organism>
<proteinExistence type="predicted"/>
<dbReference type="AlphaFoldDB" id="A0A0K2V8M1"/>
<name>A0A0K2V8M1_LEPSM</name>
<reference evidence="1" key="1">
    <citation type="submission" date="2014-05" db="EMBL/GenBank/DDBJ databases">
        <authorList>
            <person name="Chronopoulou M."/>
        </authorList>
    </citation>
    <scope>NUCLEOTIDE SEQUENCE</scope>
    <source>
        <tissue evidence="1">Whole organism</tissue>
    </source>
</reference>
<sequence length="46" mass="5436">DLLSDTFFFKALIQKCNDLNSSRFLIISTYWQKTGKTLSFSRLFIQ</sequence>